<protein>
    <submittedName>
        <fullName evidence="2">Uncharacterized protein</fullName>
    </submittedName>
</protein>
<gene>
    <name evidence="2" type="ORF">DEO72_LG7g724</name>
</gene>
<reference evidence="2 3" key="1">
    <citation type="submission" date="2019-04" db="EMBL/GenBank/DDBJ databases">
        <title>An improved genome assembly and genetic linkage map for asparagus bean, Vigna unguiculata ssp. sesquipedialis.</title>
        <authorList>
            <person name="Xia Q."/>
            <person name="Zhang R."/>
            <person name="Dong Y."/>
        </authorList>
    </citation>
    <scope>NUCLEOTIDE SEQUENCE [LARGE SCALE GENOMIC DNA]</scope>
    <source>
        <tissue evidence="2">Leaf</tissue>
    </source>
</reference>
<dbReference type="EMBL" id="CP039351">
    <property type="protein sequence ID" value="QCD99443.1"/>
    <property type="molecule type" value="Genomic_DNA"/>
</dbReference>
<feature type="compositionally biased region" description="Low complexity" evidence="1">
    <location>
        <begin position="56"/>
        <end position="67"/>
    </location>
</feature>
<sequence>MATTISSIFSLPTESYFISITWPPPCAPMHLMEVMLPSLHMATTMHNKYIRKPRLSSSHGHNHVSNVPGLPNLSATTEEGNPSGHIRTSHNQHTHTGTLANPSYNSRFLVFIRYPEPQLKGSHSGPQPIECHVLNPYPEPQLKDTFRATTHGTPASSPCRYLRSLIDHTSPFKLLSIQYCNLWLLNLSSIHLWA</sequence>
<evidence type="ECO:0000313" key="2">
    <source>
        <dbReference type="EMBL" id="QCD99443.1"/>
    </source>
</evidence>
<dbReference type="AlphaFoldDB" id="A0A4D6MF81"/>
<evidence type="ECO:0000313" key="3">
    <source>
        <dbReference type="Proteomes" id="UP000501690"/>
    </source>
</evidence>
<evidence type="ECO:0000256" key="1">
    <source>
        <dbReference type="SAM" id="MobiDB-lite"/>
    </source>
</evidence>
<keyword evidence="3" id="KW-1185">Reference proteome</keyword>
<proteinExistence type="predicted"/>
<feature type="region of interest" description="Disordered" evidence="1">
    <location>
        <begin position="54"/>
        <end position="101"/>
    </location>
</feature>
<accession>A0A4D6MF81</accession>
<dbReference type="Proteomes" id="UP000501690">
    <property type="component" value="Linkage Group LG7"/>
</dbReference>
<organism evidence="2 3">
    <name type="scientific">Vigna unguiculata</name>
    <name type="common">Cowpea</name>
    <dbReference type="NCBI Taxonomy" id="3917"/>
    <lineage>
        <taxon>Eukaryota</taxon>
        <taxon>Viridiplantae</taxon>
        <taxon>Streptophyta</taxon>
        <taxon>Embryophyta</taxon>
        <taxon>Tracheophyta</taxon>
        <taxon>Spermatophyta</taxon>
        <taxon>Magnoliopsida</taxon>
        <taxon>eudicotyledons</taxon>
        <taxon>Gunneridae</taxon>
        <taxon>Pentapetalae</taxon>
        <taxon>rosids</taxon>
        <taxon>fabids</taxon>
        <taxon>Fabales</taxon>
        <taxon>Fabaceae</taxon>
        <taxon>Papilionoideae</taxon>
        <taxon>50 kb inversion clade</taxon>
        <taxon>NPAAA clade</taxon>
        <taxon>indigoferoid/millettioid clade</taxon>
        <taxon>Phaseoleae</taxon>
        <taxon>Vigna</taxon>
    </lineage>
</organism>
<name>A0A4D6MF81_VIGUN</name>